<evidence type="ECO:0000313" key="1">
    <source>
        <dbReference type="EMBL" id="GAG31960.1"/>
    </source>
</evidence>
<feature type="non-terminal residue" evidence="1">
    <location>
        <position position="1"/>
    </location>
</feature>
<accession>X0WMY0</accession>
<organism evidence="1">
    <name type="scientific">marine sediment metagenome</name>
    <dbReference type="NCBI Taxonomy" id="412755"/>
    <lineage>
        <taxon>unclassified sequences</taxon>
        <taxon>metagenomes</taxon>
        <taxon>ecological metagenomes</taxon>
    </lineage>
</organism>
<dbReference type="EMBL" id="BARS01048017">
    <property type="protein sequence ID" value="GAG31960.1"/>
    <property type="molecule type" value="Genomic_DNA"/>
</dbReference>
<reference evidence="1" key="1">
    <citation type="journal article" date="2014" name="Front. Microbiol.">
        <title>High frequency of phylogenetically diverse reductive dehalogenase-homologous genes in deep subseafloor sedimentary metagenomes.</title>
        <authorList>
            <person name="Kawai M."/>
            <person name="Futagami T."/>
            <person name="Toyoda A."/>
            <person name="Takaki Y."/>
            <person name="Nishi S."/>
            <person name="Hori S."/>
            <person name="Arai W."/>
            <person name="Tsubouchi T."/>
            <person name="Morono Y."/>
            <person name="Uchiyama I."/>
            <person name="Ito T."/>
            <person name="Fujiyama A."/>
            <person name="Inagaki F."/>
            <person name="Takami H."/>
        </authorList>
    </citation>
    <scope>NUCLEOTIDE SEQUENCE</scope>
    <source>
        <strain evidence="1">Expedition CK06-06</strain>
    </source>
</reference>
<gene>
    <name evidence="1" type="ORF">S01H1_72044</name>
</gene>
<proteinExistence type="predicted"/>
<sequence length="244" mass="28213">LESKMSRAREGFESEMSKTKAEIDAILEVSRAWAEFEHARVSKPIFYLVDIEDRSRIIEQISDKITNQLGEQRGQAVIEEMYYSIISDLNKKYCELDDMISMIKNNDVEMDKHISNITEGYSQFPLMYSPFVPMNEMGVVMLFSRVHERLGFDRILQIRTKFPDVIASKEGKTVYIELEYASSGFMHHIDNPARCDFVVCWVKDIELPIPVIELSKLDVFGRTSSMSPICVVDDDPKSITLYQR</sequence>
<dbReference type="AlphaFoldDB" id="X0WMY0"/>
<comment type="caution">
    <text evidence="1">The sequence shown here is derived from an EMBL/GenBank/DDBJ whole genome shotgun (WGS) entry which is preliminary data.</text>
</comment>
<protein>
    <submittedName>
        <fullName evidence="1">Uncharacterized protein</fullName>
    </submittedName>
</protein>
<feature type="non-terminal residue" evidence="1">
    <location>
        <position position="244"/>
    </location>
</feature>
<name>X0WMY0_9ZZZZ</name>